<dbReference type="EMBL" id="CP019911">
    <property type="protein sequence ID" value="AQW31138.1"/>
    <property type="molecule type" value="Genomic_DNA"/>
</dbReference>
<accession>A0A1U9VK97</accession>
<dbReference type="AlphaFoldDB" id="A0A1U9VK97"/>
<dbReference type="RefSeq" id="WP_078222939.1">
    <property type="nucleotide sequence ID" value="NZ_CP019911.1"/>
</dbReference>
<feature type="region of interest" description="Disordered" evidence="1">
    <location>
        <begin position="35"/>
        <end position="65"/>
    </location>
</feature>
<gene>
    <name evidence="3" type="ORF">B0B51_15130</name>
</gene>
<feature type="compositionally biased region" description="Low complexity" evidence="1">
    <location>
        <begin position="35"/>
        <end position="53"/>
    </location>
</feature>
<organism evidence="3 4">
    <name type="scientific">blood disease bacterium A2-HR MARDI</name>
    <dbReference type="NCBI Taxonomy" id="1944648"/>
    <lineage>
        <taxon>Bacteria</taxon>
        <taxon>Pseudomonadati</taxon>
        <taxon>Pseudomonadota</taxon>
        <taxon>Betaproteobacteria</taxon>
        <taxon>Burkholderiales</taxon>
        <taxon>Burkholderiaceae</taxon>
        <taxon>Ralstonia</taxon>
        <taxon>Ralstonia solanacearum species complex</taxon>
    </lineage>
</organism>
<feature type="signal peptide" evidence="2">
    <location>
        <begin position="1"/>
        <end position="25"/>
    </location>
</feature>
<name>A0A1U9VK97_9RALS</name>
<proteinExistence type="predicted"/>
<keyword evidence="2" id="KW-0732">Signal</keyword>
<protein>
    <submittedName>
        <fullName evidence="3">Uncharacterized protein</fullName>
    </submittedName>
</protein>
<dbReference type="Proteomes" id="UP000189628">
    <property type="component" value="Chromosome"/>
</dbReference>
<evidence type="ECO:0000256" key="1">
    <source>
        <dbReference type="SAM" id="MobiDB-lite"/>
    </source>
</evidence>
<evidence type="ECO:0000256" key="2">
    <source>
        <dbReference type="SAM" id="SignalP"/>
    </source>
</evidence>
<reference evidence="3 4" key="1">
    <citation type="submission" date="2017-02" db="EMBL/GenBank/DDBJ databases">
        <title>Blood Disease Bacterium A2-HR MARDI.</title>
        <authorList>
            <person name="Badrun R."/>
            <person name="Abu Bakar N."/>
            <person name="Laboh R."/>
        </authorList>
    </citation>
    <scope>NUCLEOTIDE SEQUENCE [LARGE SCALE GENOMIC DNA]</scope>
    <source>
        <strain evidence="3 4">A2-HR MARDI</strain>
    </source>
</reference>
<evidence type="ECO:0000313" key="3">
    <source>
        <dbReference type="EMBL" id="AQW31138.1"/>
    </source>
</evidence>
<sequence length="153" mass="16360">MHPPPLGLRLACLAAIAGVTFPAHAESFTSAASSAGSASSGSVSTSLNSSSHSSTDDEKTANGDYRIVDVAQAPDRADYLRVTMVADQAQQRIALDLPAAVFAKQGLGRGDLVRAERRVYGFEFARKDTREAFYLVLADNWHDELAPRPVVNL</sequence>
<feature type="chain" id="PRO_5010721063" evidence="2">
    <location>
        <begin position="26"/>
        <end position="153"/>
    </location>
</feature>
<evidence type="ECO:0000313" key="4">
    <source>
        <dbReference type="Proteomes" id="UP000189628"/>
    </source>
</evidence>